<feature type="region of interest" description="Disordered" evidence="1">
    <location>
        <begin position="36"/>
        <end position="85"/>
    </location>
</feature>
<dbReference type="AlphaFoldDB" id="A0AAV2DZ84"/>
<evidence type="ECO:0000313" key="2">
    <source>
        <dbReference type="EMBL" id="CAL1378713.1"/>
    </source>
</evidence>
<protein>
    <submittedName>
        <fullName evidence="2">Uncharacterized protein</fullName>
    </submittedName>
</protein>
<reference evidence="2 3" key="1">
    <citation type="submission" date="2024-04" db="EMBL/GenBank/DDBJ databases">
        <authorList>
            <person name="Fracassetti M."/>
        </authorList>
    </citation>
    <scope>NUCLEOTIDE SEQUENCE [LARGE SCALE GENOMIC DNA]</scope>
</reference>
<proteinExistence type="predicted"/>
<sequence>MMNQGVEYVFVDPIRSKVVIAQCKIFCHSLFTAKKVGPSSASSSMESSSATPPKMVAVNNDDDSSATAVESSPPTPAAEELFLAR</sequence>
<feature type="compositionally biased region" description="Low complexity" evidence="1">
    <location>
        <begin position="39"/>
        <end position="50"/>
    </location>
</feature>
<dbReference type="EMBL" id="OZ034816">
    <property type="protein sequence ID" value="CAL1378713.1"/>
    <property type="molecule type" value="Genomic_DNA"/>
</dbReference>
<name>A0AAV2DZ84_9ROSI</name>
<gene>
    <name evidence="2" type="ORF">LTRI10_LOCUS20277</name>
</gene>
<evidence type="ECO:0000313" key="3">
    <source>
        <dbReference type="Proteomes" id="UP001497516"/>
    </source>
</evidence>
<dbReference type="Proteomes" id="UP001497516">
    <property type="component" value="Chromosome 3"/>
</dbReference>
<organism evidence="2 3">
    <name type="scientific">Linum trigynum</name>
    <dbReference type="NCBI Taxonomy" id="586398"/>
    <lineage>
        <taxon>Eukaryota</taxon>
        <taxon>Viridiplantae</taxon>
        <taxon>Streptophyta</taxon>
        <taxon>Embryophyta</taxon>
        <taxon>Tracheophyta</taxon>
        <taxon>Spermatophyta</taxon>
        <taxon>Magnoliopsida</taxon>
        <taxon>eudicotyledons</taxon>
        <taxon>Gunneridae</taxon>
        <taxon>Pentapetalae</taxon>
        <taxon>rosids</taxon>
        <taxon>fabids</taxon>
        <taxon>Malpighiales</taxon>
        <taxon>Linaceae</taxon>
        <taxon>Linum</taxon>
    </lineage>
</organism>
<accession>A0AAV2DZ84</accession>
<keyword evidence="3" id="KW-1185">Reference proteome</keyword>
<evidence type="ECO:0000256" key="1">
    <source>
        <dbReference type="SAM" id="MobiDB-lite"/>
    </source>
</evidence>